<protein>
    <submittedName>
        <fullName evidence="1">Uncharacterized protein</fullName>
    </submittedName>
</protein>
<dbReference type="EMBL" id="JAVRIF010000003">
    <property type="protein sequence ID" value="MDT0603481.1"/>
    <property type="molecule type" value="Genomic_DNA"/>
</dbReference>
<dbReference type="RefSeq" id="WP_311579707.1">
    <property type="nucleotide sequence ID" value="NZ_JAVRIF010000003.1"/>
</dbReference>
<comment type="caution">
    <text evidence="1">The sequence shown here is derived from an EMBL/GenBank/DDBJ whole genome shotgun (WGS) entry which is preliminary data.</text>
</comment>
<reference evidence="1 2" key="1">
    <citation type="submission" date="2023-09" db="EMBL/GenBank/DDBJ databases">
        <authorList>
            <person name="Rey-Velasco X."/>
        </authorList>
    </citation>
    <scope>NUCLEOTIDE SEQUENCE [LARGE SCALE GENOMIC DNA]</scope>
    <source>
        <strain evidence="1 2">W431</strain>
    </source>
</reference>
<sequence length="89" mass="9850">MVRINFIEKMLLFMGVIITLLLQSCTATNYQFGDITKRIDNLSMNYCTATNPETRAMLKFTLNSLGVNIGIDYCTAYGLKTIVVGGDNG</sequence>
<evidence type="ECO:0000313" key="2">
    <source>
        <dbReference type="Proteomes" id="UP001266357"/>
    </source>
</evidence>
<evidence type="ECO:0000313" key="1">
    <source>
        <dbReference type="EMBL" id="MDT0603481.1"/>
    </source>
</evidence>
<keyword evidence="2" id="KW-1185">Reference proteome</keyword>
<organism evidence="1 2">
    <name type="scientific">Thalassotalea castellviae</name>
    <dbReference type="NCBI Taxonomy" id="3075612"/>
    <lineage>
        <taxon>Bacteria</taxon>
        <taxon>Pseudomonadati</taxon>
        <taxon>Pseudomonadota</taxon>
        <taxon>Gammaproteobacteria</taxon>
        <taxon>Alteromonadales</taxon>
        <taxon>Colwelliaceae</taxon>
        <taxon>Thalassotalea</taxon>
    </lineage>
</organism>
<accession>A0ABU3A3D3</accession>
<proteinExistence type="predicted"/>
<dbReference type="Proteomes" id="UP001266357">
    <property type="component" value="Unassembled WGS sequence"/>
</dbReference>
<name>A0ABU3A3D3_9GAMM</name>
<gene>
    <name evidence="1" type="ORF">RM573_07715</name>
</gene>
<dbReference type="PROSITE" id="PS51257">
    <property type="entry name" value="PROKAR_LIPOPROTEIN"/>
    <property type="match status" value="1"/>
</dbReference>